<keyword evidence="4" id="KW-0813">Transport</keyword>
<evidence type="ECO:0000313" key="12">
    <source>
        <dbReference type="Proteomes" id="UP001327957"/>
    </source>
</evidence>
<feature type="compositionally biased region" description="Acidic residues" evidence="9">
    <location>
        <begin position="279"/>
        <end position="299"/>
    </location>
</feature>
<organism evidence="11 12">
    <name type="scientific">Colletotrichum tabaci</name>
    <dbReference type="NCBI Taxonomy" id="1209068"/>
    <lineage>
        <taxon>Eukaryota</taxon>
        <taxon>Fungi</taxon>
        <taxon>Dikarya</taxon>
        <taxon>Ascomycota</taxon>
        <taxon>Pezizomycotina</taxon>
        <taxon>Sordariomycetes</taxon>
        <taxon>Hypocreomycetidae</taxon>
        <taxon>Glomerellales</taxon>
        <taxon>Glomerellaceae</taxon>
        <taxon>Colletotrichum</taxon>
        <taxon>Colletotrichum destructivum species complex</taxon>
    </lineage>
</organism>
<feature type="region of interest" description="Disordered" evidence="9">
    <location>
        <begin position="110"/>
        <end position="130"/>
    </location>
</feature>
<dbReference type="InterPro" id="IPR009316">
    <property type="entry name" value="COG2"/>
</dbReference>
<reference evidence="11 12" key="1">
    <citation type="submission" date="2023-04" db="EMBL/GenBank/DDBJ databases">
        <title>Colletotrichum tabacum stain YC1 causing leaf anthracnose on Nicotiana tabacum(L.) cv.</title>
        <authorList>
            <person name="Ji Z."/>
            <person name="Wang M."/>
            <person name="Zhang J."/>
            <person name="Wang N."/>
            <person name="Zhou Z."/>
        </authorList>
    </citation>
    <scope>NUCLEOTIDE SEQUENCE [LARGE SCALE GENOMIC DNA]</scope>
    <source>
        <strain evidence="11 12">YC1</strain>
    </source>
</reference>
<proteinExistence type="inferred from homology"/>
<name>A0AAV9T342_9PEZI</name>
<dbReference type="AlphaFoldDB" id="A0AAV9T342"/>
<evidence type="ECO:0000313" key="11">
    <source>
        <dbReference type="EMBL" id="KAK6212047.1"/>
    </source>
</evidence>
<evidence type="ECO:0000256" key="1">
    <source>
        <dbReference type="ARBA" id="ARBA00004395"/>
    </source>
</evidence>
<evidence type="ECO:0000256" key="2">
    <source>
        <dbReference type="ARBA" id="ARBA00007603"/>
    </source>
</evidence>
<sequence length="396" mass="43076">MAPTKRNHHNHYYYHYQATIQTAPHESHPNNSRSRFSSLGSKNHALLRAPTPYTDSPTEATFTARNEPTNHTHAHVHHPGAQTIHAYAHVYANSSMANLGIQSPTRQTAAFHLPSSSSSSAASDDDDAPLPFPAALPRSDFLAPDFHPANYLSALPHRHQTLDDLKAELRDRSAAISAELLELVNGNYTAFLSLGSELRGGDERVESVRVAMLGFRRAVEEIKARVRTRGEEVQGLSGDLREVRRGIEAGRKMLELDERVSALEEHLALASLPGKASSDDEDDDWDADDSEEDEEDGEEGGAGGLVASSPAKLAGFAQDFCIIEALADAIGREVPFVVKTEALMTRCRNTILLDLGTAMKEARKAGNKGQARVVKYLGLYGLLNAQAEAIKALKSS</sequence>
<dbReference type="EMBL" id="JASAOK010000045">
    <property type="protein sequence ID" value="KAK6212047.1"/>
    <property type="molecule type" value="Genomic_DNA"/>
</dbReference>
<protein>
    <recommendedName>
        <fullName evidence="3">Conserved oligomeric Golgi complex subunit 2</fullName>
    </recommendedName>
    <alternativeName>
        <fullName evidence="8">Component of oligomeric Golgi complex 2</fullName>
    </alternativeName>
</protein>
<dbReference type="Proteomes" id="UP001327957">
    <property type="component" value="Unassembled WGS sequence"/>
</dbReference>
<evidence type="ECO:0000256" key="6">
    <source>
        <dbReference type="ARBA" id="ARBA00023034"/>
    </source>
</evidence>
<comment type="similarity">
    <text evidence="2">Belongs to the COG2 family.</text>
</comment>
<comment type="subcellular location">
    <subcellularLocation>
        <location evidence="1">Golgi apparatus membrane</location>
        <topology evidence="1">Peripheral membrane protein</topology>
    </subcellularLocation>
</comment>
<dbReference type="GO" id="GO:0007030">
    <property type="term" value="P:Golgi organization"/>
    <property type="evidence" value="ECO:0007669"/>
    <property type="project" value="InterPro"/>
</dbReference>
<accession>A0AAV9T342</accession>
<comment type="caution">
    <text evidence="11">The sequence shown here is derived from an EMBL/GenBank/DDBJ whole genome shotgun (WGS) entry which is preliminary data.</text>
</comment>
<dbReference type="Pfam" id="PF06148">
    <property type="entry name" value="COG2_N"/>
    <property type="match status" value="1"/>
</dbReference>
<evidence type="ECO:0000256" key="5">
    <source>
        <dbReference type="ARBA" id="ARBA00022927"/>
    </source>
</evidence>
<keyword evidence="7" id="KW-0472">Membrane</keyword>
<dbReference type="PANTHER" id="PTHR12961">
    <property type="entry name" value="CONSERVED OLIGOMERIC GOLGI COMPLEX COMPONENT 2"/>
    <property type="match status" value="1"/>
</dbReference>
<evidence type="ECO:0000256" key="8">
    <source>
        <dbReference type="ARBA" id="ARBA00031344"/>
    </source>
</evidence>
<dbReference type="GO" id="GO:0017119">
    <property type="term" value="C:Golgi transport complex"/>
    <property type="evidence" value="ECO:0007669"/>
    <property type="project" value="TreeGrafter"/>
</dbReference>
<keyword evidence="6" id="KW-0333">Golgi apparatus</keyword>
<evidence type="ECO:0000256" key="7">
    <source>
        <dbReference type="ARBA" id="ARBA00023136"/>
    </source>
</evidence>
<feature type="domain" description="Conserved oligomeric Golgi complex subunit 2 N-terminal" evidence="10">
    <location>
        <begin position="138"/>
        <end position="209"/>
    </location>
</feature>
<dbReference type="PANTHER" id="PTHR12961:SF0">
    <property type="entry name" value="CONSERVED OLIGOMERIC GOLGI COMPLEX SUBUNIT 2"/>
    <property type="match status" value="1"/>
</dbReference>
<feature type="region of interest" description="Disordered" evidence="9">
    <location>
        <begin position="271"/>
        <end position="304"/>
    </location>
</feature>
<evidence type="ECO:0000256" key="3">
    <source>
        <dbReference type="ARBA" id="ARBA00020977"/>
    </source>
</evidence>
<evidence type="ECO:0000256" key="4">
    <source>
        <dbReference type="ARBA" id="ARBA00022448"/>
    </source>
</evidence>
<dbReference type="GO" id="GO:0006891">
    <property type="term" value="P:intra-Golgi vesicle-mediated transport"/>
    <property type="evidence" value="ECO:0007669"/>
    <property type="project" value="TreeGrafter"/>
</dbReference>
<dbReference type="GO" id="GO:0000139">
    <property type="term" value="C:Golgi membrane"/>
    <property type="evidence" value="ECO:0007669"/>
    <property type="project" value="UniProtKB-SubCell"/>
</dbReference>
<keyword evidence="5" id="KW-0653">Protein transport</keyword>
<keyword evidence="12" id="KW-1185">Reference proteome</keyword>
<dbReference type="GO" id="GO:0015031">
    <property type="term" value="P:protein transport"/>
    <property type="evidence" value="ECO:0007669"/>
    <property type="project" value="UniProtKB-KW"/>
</dbReference>
<feature type="compositionally biased region" description="Low complexity" evidence="9">
    <location>
        <begin position="110"/>
        <end position="122"/>
    </location>
</feature>
<evidence type="ECO:0000256" key="9">
    <source>
        <dbReference type="SAM" id="MobiDB-lite"/>
    </source>
</evidence>
<evidence type="ECO:0000259" key="10">
    <source>
        <dbReference type="Pfam" id="PF06148"/>
    </source>
</evidence>
<dbReference type="InterPro" id="IPR024602">
    <property type="entry name" value="COG_su2_N"/>
</dbReference>
<gene>
    <name evidence="11" type="ORF">QIS74_10001</name>
</gene>